<dbReference type="PANTHER" id="PTHR11717:SF7">
    <property type="entry name" value="LOW MOLECULAR WEIGHT PHOSPHOTYROSINE PROTEIN PHOSPHATASE"/>
    <property type="match status" value="1"/>
</dbReference>
<dbReference type="GO" id="GO:0004725">
    <property type="term" value="F:protein tyrosine phosphatase activity"/>
    <property type="evidence" value="ECO:0007669"/>
    <property type="project" value="UniProtKB-EC"/>
</dbReference>
<protein>
    <recommendedName>
        <fullName evidence="2">protein-tyrosine-phosphatase</fullName>
        <ecNumber evidence="2">3.1.3.48</ecNumber>
    </recommendedName>
</protein>
<evidence type="ECO:0000256" key="5">
    <source>
        <dbReference type="PIRSR" id="PIRSR617867-1"/>
    </source>
</evidence>
<evidence type="ECO:0000256" key="4">
    <source>
        <dbReference type="ARBA" id="ARBA00022912"/>
    </source>
</evidence>
<feature type="active site" evidence="5">
    <location>
        <position position="24"/>
    </location>
</feature>
<keyword evidence="8" id="KW-1185">Reference proteome</keyword>
<dbReference type="HOGENOM" id="CLU_071415_2_1_11"/>
<dbReference type="SUPFAM" id="SSF52788">
    <property type="entry name" value="Phosphotyrosine protein phosphatases I"/>
    <property type="match status" value="1"/>
</dbReference>
<dbReference type="PRINTS" id="PR00719">
    <property type="entry name" value="LMWPTPASE"/>
</dbReference>
<evidence type="ECO:0000256" key="3">
    <source>
        <dbReference type="ARBA" id="ARBA00022801"/>
    </source>
</evidence>
<comment type="similarity">
    <text evidence="1">Belongs to the low molecular weight phosphotyrosine protein phosphatase family.</text>
</comment>
<dbReference type="KEGG" id="ach:Achl_3634"/>
<keyword evidence="4" id="KW-0904">Protein phosphatase</keyword>
<keyword evidence="3" id="KW-0378">Hydrolase</keyword>
<dbReference type="PANTHER" id="PTHR11717">
    <property type="entry name" value="LOW MOLECULAR WEIGHT PROTEIN TYROSINE PHOSPHATASE"/>
    <property type="match status" value="1"/>
</dbReference>
<dbReference type="eggNOG" id="COG0394">
    <property type="taxonomic scope" value="Bacteria"/>
</dbReference>
<dbReference type="InterPro" id="IPR050438">
    <property type="entry name" value="LMW_PTPase"/>
</dbReference>
<proteinExistence type="inferred from homology"/>
<evidence type="ECO:0000313" key="7">
    <source>
        <dbReference type="EMBL" id="ACL41590.1"/>
    </source>
</evidence>
<feature type="active site" description="Nucleophile" evidence="5">
    <location>
        <position position="18"/>
    </location>
</feature>
<reference evidence="7" key="1">
    <citation type="submission" date="2009-01" db="EMBL/GenBank/DDBJ databases">
        <title>Complete sequence of chromosome of Arthrobacter chlorophenolicus A6.</title>
        <authorList>
            <consortium name="US DOE Joint Genome Institute"/>
            <person name="Lucas S."/>
            <person name="Copeland A."/>
            <person name="Lapidus A."/>
            <person name="Glavina del Rio T."/>
            <person name="Tice H."/>
            <person name="Bruce D."/>
            <person name="Goodwin L."/>
            <person name="Pitluck S."/>
            <person name="Goltsman E."/>
            <person name="Clum A."/>
            <person name="Larimer F."/>
            <person name="Land M."/>
            <person name="Hauser L."/>
            <person name="Kyrpides N."/>
            <person name="Mikhailova N."/>
            <person name="Jansson J."/>
            <person name="Richardson P."/>
        </authorList>
    </citation>
    <scope>NUCLEOTIDE SEQUENCE [LARGE SCALE GENOMIC DNA]</scope>
    <source>
        <strain evidence="7">A6</strain>
    </source>
</reference>
<dbReference type="SMART" id="SM00226">
    <property type="entry name" value="LMWPc"/>
    <property type="match status" value="1"/>
</dbReference>
<dbReference type="EMBL" id="CP001341">
    <property type="protein sequence ID" value="ACL41590.1"/>
    <property type="molecule type" value="Genomic_DNA"/>
</dbReference>
<dbReference type="CDD" id="cd16343">
    <property type="entry name" value="LMWPTP"/>
    <property type="match status" value="1"/>
</dbReference>
<evidence type="ECO:0000256" key="2">
    <source>
        <dbReference type="ARBA" id="ARBA00013064"/>
    </source>
</evidence>
<dbReference type="InterPro" id="IPR017867">
    <property type="entry name" value="Tyr_phospatase_low_mol_wt"/>
</dbReference>
<organism evidence="7 8">
    <name type="scientific">Pseudarthrobacter chlorophenolicus (strain ATCC 700700 / DSM 12829 / CIP 107037 / JCM 12360 / KCTC 9906 / NCIMB 13794 / A6)</name>
    <name type="common">Arthrobacter chlorophenolicus</name>
    <dbReference type="NCBI Taxonomy" id="452863"/>
    <lineage>
        <taxon>Bacteria</taxon>
        <taxon>Bacillati</taxon>
        <taxon>Actinomycetota</taxon>
        <taxon>Actinomycetes</taxon>
        <taxon>Micrococcales</taxon>
        <taxon>Micrococcaceae</taxon>
        <taxon>Pseudarthrobacter</taxon>
    </lineage>
</organism>
<dbReference type="Proteomes" id="UP000002505">
    <property type="component" value="Chromosome"/>
</dbReference>
<sequence length="183" mass="20480">MLRRMNSTSSPYRVIAVCTGNICRSPMAEHMLRAALEREGLDGVVTVDSAGTTGYEAGRPIDPRAARRLAITQLATDFHVAREWEHGWFRDRDLILALDIDHYAWLSQAAPDRESLEKIRMLRSFDPAMAGRDLLDQGIEDPWYGGHADFDAVWHQIHTAMPGLVDYIRAAVASSAHLARQAL</sequence>
<evidence type="ECO:0000313" key="8">
    <source>
        <dbReference type="Proteomes" id="UP000002505"/>
    </source>
</evidence>
<name>B8H6R4_PSECP</name>
<evidence type="ECO:0000256" key="1">
    <source>
        <dbReference type="ARBA" id="ARBA00011063"/>
    </source>
</evidence>
<accession>B8H6R4</accession>
<feature type="active site" description="Proton donor" evidence="5">
    <location>
        <position position="141"/>
    </location>
</feature>
<gene>
    <name evidence="7" type="ordered locus">Achl_3634</name>
</gene>
<dbReference type="STRING" id="452863.Achl_3634"/>
<dbReference type="AlphaFoldDB" id="B8H6R4"/>
<dbReference type="Gene3D" id="3.40.50.2300">
    <property type="match status" value="1"/>
</dbReference>
<dbReference type="InterPro" id="IPR023485">
    <property type="entry name" value="Ptyr_pPase"/>
</dbReference>
<dbReference type="Pfam" id="PF01451">
    <property type="entry name" value="LMWPc"/>
    <property type="match status" value="1"/>
</dbReference>
<dbReference type="EC" id="3.1.3.48" evidence="2"/>
<evidence type="ECO:0000259" key="6">
    <source>
        <dbReference type="SMART" id="SM00226"/>
    </source>
</evidence>
<dbReference type="InterPro" id="IPR036196">
    <property type="entry name" value="Ptyr_pPase_sf"/>
</dbReference>
<feature type="domain" description="Phosphotyrosine protein phosphatase I" evidence="6">
    <location>
        <begin position="12"/>
        <end position="167"/>
    </location>
</feature>